<dbReference type="InterPro" id="IPR011004">
    <property type="entry name" value="Trimer_LpxA-like_sf"/>
</dbReference>
<organism evidence="2 3">
    <name type="scientific">Pseudobutyrivibrio ruminis</name>
    <dbReference type="NCBI Taxonomy" id="46206"/>
    <lineage>
        <taxon>Bacteria</taxon>
        <taxon>Bacillati</taxon>
        <taxon>Bacillota</taxon>
        <taxon>Clostridia</taxon>
        <taxon>Lachnospirales</taxon>
        <taxon>Lachnospiraceae</taxon>
        <taxon>Pseudobutyrivibrio</taxon>
    </lineage>
</organism>
<dbReference type="EMBL" id="PDYF01000024">
    <property type="protein sequence ID" value="PHU34417.1"/>
    <property type="molecule type" value="Genomic_DNA"/>
</dbReference>
<dbReference type="PANTHER" id="PTHR43300">
    <property type="entry name" value="ACETYLTRANSFERASE"/>
    <property type="match status" value="1"/>
</dbReference>
<accession>A0A2G3DTP8</accession>
<dbReference type="Pfam" id="PF17836">
    <property type="entry name" value="PglD_N"/>
    <property type="match status" value="1"/>
</dbReference>
<dbReference type="Proteomes" id="UP000225889">
    <property type="component" value="Unassembled WGS sequence"/>
</dbReference>
<dbReference type="Gene3D" id="2.160.10.10">
    <property type="entry name" value="Hexapeptide repeat proteins"/>
    <property type="match status" value="1"/>
</dbReference>
<dbReference type="Pfam" id="PF00132">
    <property type="entry name" value="Hexapep"/>
    <property type="match status" value="1"/>
</dbReference>
<dbReference type="SUPFAM" id="SSF51161">
    <property type="entry name" value="Trimeric LpxA-like enzymes"/>
    <property type="match status" value="1"/>
</dbReference>
<name>A0A2G3DTP8_9FIRM</name>
<sequence>MKKLLIIGAGEYGRLVKDLALESGYDEAVFLDDNSQLAIGKIADYKKFVGEYDEFIVAMGNPQVRKKCVEMLSDDFKLATIIHPRAYVSGDAAIGAGSIVEPGCVVYRACTIGQSCIINAGAVLNHDSTVGDFCQIGCNSVVTARAVVAAGTKVEHGSVVHSAI</sequence>
<evidence type="ECO:0000313" key="2">
    <source>
        <dbReference type="EMBL" id="PHU34417.1"/>
    </source>
</evidence>
<dbReference type="InterPro" id="IPR041561">
    <property type="entry name" value="PglD_N"/>
</dbReference>
<gene>
    <name evidence="2" type="ORF">CSX01_10175</name>
</gene>
<evidence type="ECO:0000313" key="3">
    <source>
        <dbReference type="Proteomes" id="UP000225889"/>
    </source>
</evidence>
<reference evidence="2 3" key="1">
    <citation type="submission" date="2017-10" db="EMBL/GenBank/DDBJ databases">
        <title>Resolving the taxonomy of Roseburia spp., Eubacterium rectale and Agathobacter spp. through phylogenomic analysis.</title>
        <authorList>
            <person name="Sheridan P.O."/>
            <person name="Walker A.W."/>
            <person name="Duncan S.H."/>
            <person name="Scott K.P."/>
            <person name="Toole P.W.O."/>
            <person name="Luis P."/>
            <person name="Flint H.J."/>
        </authorList>
    </citation>
    <scope>NUCLEOTIDE SEQUENCE [LARGE SCALE GENOMIC DNA]</scope>
    <source>
        <strain evidence="2 3">JK626</strain>
    </source>
</reference>
<dbReference type="InterPro" id="IPR001451">
    <property type="entry name" value="Hexapep"/>
</dbReference>
<dbReference type="AlphaFoldDB" id="A0A2G3DTP8"/>
<feature type="domain" description="PglD N-terminal" evidence="1">
    <location>
        <begin position="3"/>
        <end position="72"/>
    </location>
</feature>
<reference evidence="2 3" key="2">
    <citation type="submission" date="2017-10" db="EMBL/GenBank/DDBJ databases">
        <authorList>
            <person name="Banno H."/>
            <person name="Chua N.-H."/>
        </authorList>
    </citation>
    <scope>NUCLEOTIDE SEQUENCE [LARGE SCALE GENOMIC DNA]</scope>
    <source>
        <strain evidence="2 3">JK626</strain>
    </source>
</reference>
<protein>
    <submittedName>
        <fullName evidence="2">PglB</fullName>
    </submittedName>
</protein>
<dbReference type="InterPro" id="IPR050179">
    <property type="entry name" value="Trans_hexapeptide_repeat"/>
</dbReference>
<comment type="caution">
    <text evidence="2">The sequence shown here is derived from an EMBL/GenBank/DDBJ whole genome shotgun (WGS) entry which is preliminary data.</text>
</comment>
<dbReference type="PANTHER" id="PTHR43300:SF7">
    <property type="entry name" value="UDP-N-ACETYLBACILLOSAMINE N-ACETYLTRANSFERASE"/>
    <property type="match status" value="1"/>
</dbReference>
<dbReference type="RefSeq" id="WP_099392305.1">
    <property type="nucleotide sequence ID" value="NZ_PDYF01000024.1"/>
</dbReference>
<proteinExistence type="predicted"/>
<evidence type="ECO:0000259" key="1">
    <source>
        <dbReference type="Pfam" id="PF17836"/>
    </source>
</evidence>
<dbReference type="Gene3D" id="3.40.50.20">
    <property type="match status" value="1"/>
</dbReference>